<dbReference type="SUPFAM" id="SSF51445">
    <property type="entry name" value="(Trans)glycosidases"/>
    <property type="match status" value="1"/>
</dbReference>
<dbReference type="Pfam" id="PF21365">
    <property type="entry name" value="Glyco_hydro_31_3rd"/>
    <property type="match status" value="1"/>
</dbReference>
<dbReference type="GO" id="GO:0030246">
    <property type="term" value="F:carbohydrate binding"/>
    <property type="evidence" value="ECO:0007669"/>
    <property type="project" value="InterPro"/>
</dbReference>
<feature type="domain" description="Glycoside hydrolase family 31 N-terminal" evidence="6">
    <location>
        <begin position="55"/>
        <end position="222"/>
    </location>
</feature>
<reference evidence="9 10" key="1">
    <citation type="submission" date="2020-08" db="EMBL/GenBank/DDBJ databases">
        <title>Cohnella phylogeny.</title>
        <authorList>
            <person name="Dunlap C."/>
        </authorList>
    </citation>
    <scope>NUCLEOTIDE SEQUENCE [LARGE SCALE GENOMIC DNA]</scope>
    <source>
        <strain evidence="9 10">DSM 25241</strain>
    </source>
</reference>
<evidence type="ECO:0000313" key="10">
    <source>
        <dbReference type="Proteomes" id="UP000535838"/>
    </source>
</evidence>
<evidence type="ECO:0000256" key="3">
    <source>
        <dbReference type="ARBA" id="ARBA00023295"/>
    </source>
</evidence>
<dbReference type="GO" id="GO:0090599">
    <property type="term" value="F:alpha-glucosidase activity"/>
    <property type="evidence" value="ECO:0007669"/>
    <property type="project" value="UniProtKB-ARBA"/>
</dbReference>
<dbReference type="GO" id="GO:0005975">
    <property type="term" value="P:carbohydrate metabolic process"/>
    <property type="evidence" value="ECO:0007669"/>
    <property type="project" value="InterPro"/>
</dbReference>
<comment type="similarity">
    <text evidence="1 4">Belongs to the glycosyl hydrolase 31 family.</text>
</comment>
<organism evidence="9 10">
    <name type="scientific">Cohnella thailandensis</name>
    <dbReference type="NCBI Taxonomy" id="557557"/>
    <lineage>
        <taxon>Bacteria</taxon>
        <taxon>Bacillati</taxon>
        <taxon>Bacillota</taxon>
        <taxon>Bacilli</taxon>
        <taxon>Bacillales</taxon>
        <taxon>Paenibacillaceae</taxon>
        <taxon>Cohnella</taxon>
    </lineage>
</organism>
<evidence type="ECO:0000256" key="1">
    <source>
        <dbReference type="ARBA" id="ARBA00007806"/>
    </source>
</evidence>
<dbReference type="InterPro" id="IPR030458">
    <property type="entry name" value="Glyco_hydro_31_AS"/>
</dbReference>
<evidence type="ECO:0000259" key="8">
    <source>
        <dbReference type="Pfam" id="PF21365"/>
    </source>
</evidence>
<keyword evidence="3 4" id="KW-0326">Glycosidase</keyword>
<dbReference type="CDD" id="cd06604">
    <property type="entry name" value="GH31_glucosidase_II_MalA"/>
    <property type="match status" value="1"/>
</dbReference>
<evidence type="ECO:0000256" key="4">
    <source>
        <dbReference type="RuleBase" id="RU361185"/>
    </source>
</evidence>
<dbReference type="InterPro" id="IPR017853">
    <property type="entry name" value="GH"/>
</dbReference>
<feature type="domain" description="Glycoside hydrolase family 31 TIM barrel" evidence="5">
    <location>
        <begin position="263"/>
        <end position="588"/>
    </location>
</feature>
<evidence type="ECO:0000313" key="9">
    <source>
        <dbReference type="EMBL" id="MBB6634425.1"/>
    </source>
</evidence>
<protein>
    <submittedName>
        <fullName evidence="9">Glycoside hydrolase family 31 protein</fullName>
    </submittedName>
</protein>
<proteinExistence type="inferred from homology"/>
<dbReference type="EMBL" id="JACJVQ010000006">
    <property type="protein sequence ID" value="MBB6634425.1"/>
    <property type="molecule type" value="Genomic_DNA"/>
</dbReference>
<feature type="domain" description="DUF5110" evidence="7">
    <location>
        <begin position="697"/>
        <end position="747"/>
    </location>
</feature>
<evidence type="ECO:0000259" key="6">
    <source>
        <dbReference type="Pfam" id="PF13802"/>
    </source>
</evidence>
<accession>A0A841SWE4</accession>
<evidence type="ECO:0000259" key="5">
    <source>
        <dbReference type="Pfam" id="PF01055"/>
    </source>
</evidence>
<keyword evidence="2 4" id="KW-0378">Hydrolase</keyword>
<dbReference type="InterPro" id="IPR013780">
    <property type="entry name" value="Glyco_hydro_b"/>
</dbReference>
<dbReference type="CDD" id="cd14752">
    <property type="entry name" value="GH31_N"/>
    <property type="match status" value="1"/>
</dbReference>
<keyword evidence="10" id="KW-1185">Reference proteome</keyword>
<evidence type="ECO:0000259" key="7">
    <source>
        <dbReference type="Pfam" id="PF17137"/>
    </source>
</evidence>
<dbReference type="Gene3D" id="2.60.40.1760">
    <property type="entry name" value="glycosyl hydrolase (family 31)"/>
    <property type="match status" value="1"/>
</dbReference>
<feature type="domain" description="Glycosyl hydrolase family 31 C-terminal" evidence="8">
    <location>
        <begin position="596"/>
        <end position="682"/>
    </location>
</feature>
<dbReference type="PROSITE" id="PS00707">
    <property type="entry name" value="GLYCOSYL_HYDROL_F31_2"/>
    <property type="match status" value="1"/>
</dbReference>
<dbReference type="SUPFAM" id="SSF51011">
    <property type="entry name" value="Glycosyl hydrolase domain"/>
    <property type="match status" value="1"/>
</dbReference>
<dbReference type="Gene3D" id="2.60.40.1180">
    <property type="entry name" value="Golgi alpha-mannosidase II"/>
    <property type="match status" value="2"/>
</dbReference>
<dbReference type="InterPro" id="IPR000322">
    <property type="entry name" value="Glyco_hydro_31_TIM"/>
</dbReference>
<name>A0A841SWE4_9BACL</name>
<dbReference type="InterPro" id="IPR048395">
    <property type="entry name" value="Glyco_hydro_31_C"/>
</dbReference>
<dbReference type="Pfam" id="PF17137">
    <property type="entry name" value="DUF5110"/>
    <property type="match status" value="1"/>
</dbReference>
<dbReference type="InterPro" id="IPR030459">
    <property type="entry name" value="Glyco_hydro_31_CS"/>
</dbReference>
<sequence length="803" mass="90677">MRQEVVNVENSSAIHPDQYAGGGLAGARWRDIGNLVRFSEESSFYRLECEGGVVAIAFRTDRIVRVTMNPAGEPDLTRNAGLLESAEAGPGRILVEEKEREIWLSSSQLKVVIRKEPLRLSFFDPSGRELVSEGERGMMMNSKGEVLCVKKTGEDDRFYGFGEKSGFLDKRGERFGMWNTDVYAPHNPDTDELYVSIPFYLTLRGGAAHGLFFFNTFRSAFDLRGEREHSFQAEGGQLDYFVMAGPTPKDVLAQYASLTGRAPIPPRWALGYHQSRYSYETETEVRELAARFKEKGIPLDVVHLDIHYMYGYRVFTFDKDRFPDPRGLVEELRSQGIRVVPIVDPGVKADPEYRVFQEGVREGMFCGYLDGQLFYGQVWPEKSVFPDFTDGKVREWWGDLHSFYSELGIEGIWNDMNEPSVFNESKTMDLDVVHANDGRPASHRELHNVYGYHMSAATYGGMRRQLEGRRPFVLTRAGYAGIQKHAAVWTGDNRSFWEHLEMSVPMCLNLGLSGVPFCGADVGGFSNDSNPELLARWTQLGAFLPFFRNHSEMKSIRQEPWVFGERTEAVARKYIKLRYRWLPYLYSLFKEANDSGVPVVRPLFLEFPKDAETYAISDQFLLGPSVLVAPIVRPHARKRMVYLPAGGWANYWTEERVEGGRYVLVDAPLDTIPLFIREGAVIPLASERMNTSERVEELALHVYPPAAGESVEFVLYEDDGATFGYAAGACYSERVNVRRSGESRLEIVSRVEKEGYSPDWGGRRLVVHAGAAGAERLEVTINGVKAELLEARSGSGDVQVYSF</sequence>
<dbReference type="Pfam" id="PF13802">
    <property type="entry name" value="Gal_mutarotas_2"/>
    <property type="match status" value="1"/>
</dbReference>
<dbReference type="PANTHER" id="PTHR22762">
    <property type="entry name" value="ALPHA-GLUCOSIDASE"/>
    <property type="match status" value="1"/>
</dbReference>
<evidence type="ECO:0000256" key="2">
    <source>
        <dbReference type="ARBA" id="ARBA00022801"/>
    </source>
</evidence>
<dbReference type="Gene3D" id="3.20.20.80">
    <property type="entry name" value="Glycosidases"/>
    <property type="match status" value="1"/>
</dbReference>
<dbReference type="Proteomes" id="UP000535838">
    <property type="component" value="Unassembled WGS sequence"/>
</dbReference>
<dbReference type="InterPro" id="IPR025887">
    <property type="entry name" value="Glyco_hydro_31_N_dom"/>
</dbReference>
<comment type="caution">
    <text evidence="9">The sequence shown here is derived from an EMBL/GenBank/DDBJ whole genome shotgun (WGS) entry which is preliminary data.</text>
</comment>
<dbReference type="InterPro" id="IPR033403">
    <property type="entry name" value="DUF5110"/>
</dbReference>
<dbReference type="AlphaFoldDB" id="A0A841SWE4"/>
<dbReference type="PANTHER" id="PTHR22762:SF166">
    <property type="entry name" value="ALPHA-GLUCOSIDASE"/>
    <property type="match status" value="1"/>
</dbReference>
<gene>
    <name evidence="9" type="ORF">H7B67_09900</name>
</gene>
<dbReference type="SUPFAM" id="SSF74650">
    <property type="entry name" value="Galactose mutarotase-like"/>
    <property type="match status" value="1"/>
</dbReference>
<dbReference type="Pfam" id="PF01055">
    <property type="entry name" value="Glyco_hydro_31_2nd"/>
    <property type="match status" value="1"/>
</dbReference>
<dbReference type="PROSITE" id="PS00129">
    <property type="entry name" value="GLYCOSYL_HYDROL_F31_1"/>
    <property type="match status" value="1"/>
</dbReference>
<dbReference type="InterPro" id="IPR011013">
    <property type="entry name" value="Gal_mutarotase_sf_dom"/>
</dbReference>